<evidence type="ECO:0000256" key="3">
    <source>
        <dbReference type="ARBA" id="ARBA00022989"/>
    </source>
</evidence>
<feature type="transmembrane region" description="Helical" evidence="5">
    <location>
        <begin position="253"/>
        <end position="271"/>
    </location>
</feature>
<reference evidence="6 7" key="1">
    <citation type="submission" date="2024-01" db="EMBL/GenBank/DDBJ databases">
        <authorList>
            <person name="Allen C."/>
            <person name="Tagirdzhanova G."/>
        </authorList>
    </citation>
    <scope>NUCLEOTIDE SEQUENCE [LARGE SCALE GENOMIC DNA]</scope>
</reference>
<feature type="transmembrane region" description="Helical" evidence="5">
    <location>
        <begin position="71"/>
        <end position="96"/>
    </location>
</feature>
<feature type="transmembrane region" description="Helical" evidence="5">
    <location>
        <begin position="15"/>
        <end position="34"/>
    </location>
</feature>
<dbReference type="PANTHER" id="PTHR31465:SF27">
    <property type="entry name" value="DOMAIN PROTEIN, PUTATIVE (AFU_ORTHOLOGUE AFUA_3G01030)-RELATED"/>
    <property type="match status" value="1"/>
</dbReference>
<evidence type="ECO:0000256" key="4">
    <source>
        <dbReference type="ARBA" id="ARBA00023136"/>
    </source>
</evidence>
<keyword evidence="7" id="KW-1185">Reference proteome</keyword>
<keyword evidence="2 5" id="KW-0812">Transmembrane</keyword>
<feature type="transmembrane region" description="Helical" evidence="5">
    <location>
        <begin position="150"/>
        <end position="173"/>
    </location>
</feature>
<dbReference type="EMBL" id="CAWUHB010000006">
    <property type="protein sequence ID" value="CAK7213062.1"/>
    <property type="molecule type" value="Genomic_DNA"/>
</dbReference>
<dbReference type="Proteomes" id="UP001642405">
    <property type="component" value="Unassembled WGS sequence"/>
</dbReference>
<evidence type="ECO:0008006" key="8">
    <source>
        <dbReference type="Google" id="ProtNLM"/>
    </source>
</evidence>
<evidence type="ECO:0000256" key="5">
    <source>
        <dbReference type="SAM" id="Phobius"/>
    </source>
</evidence>
<sequence length="348" mass="38808">MFDGEVYLWKYMPSLPLAIIFAGVFLVVTAVHLWKMVRTKMWFCIPFVLGGLFEVIGYVNRAAAYNDTGSLIPYLLQSFFLLLAPIFFAATLYMVYSRIVRAVHGEKFSPISPHWTTRLFVFLDFSFLSFQSNGGGLLAKTKTAQIGSDIIVTGLILQVLGFLGFMVCCIVFHKRFAASQRHMQQPHRYIDDMEQGAGAAHPNSGPPVTSLPWRSCLYMLYAASLAVLVRNLFRIVEFAMGTNGYLQAHEWPVYSLDGGLMLIVMLVFLVWHPSTLGHGGIGSDANDSVDQRDSMIELMGNETAFGPGSQAVRSASSRTPLEKESGHKLEDWFWPAKVVSLIRNSGRT</sequence>
<comment type="subcellular location">
    <subcellularLocation>
        <location evidence="1">Membrane</location>
        <topology evidence="1">Multi-pass membrane protein</topology>
    </subcellularLocation>
</comment>
<feature type="transmembrane region" description="Helical" evidence="5">
    <location>
        <begin position="216"/>
        <end position="233"/>
    </location>
</feature>
<evidence type="ECO:0000313" key="7">
    <source>
        <dbReference type="Proteomes" id="UP001642405"/>
    </source>
</evidence>
<name>A0ABP0B0R6_9PEZI</name>
<dbReference type="Pfam" id="PF04479">
    <property type="entry name" value="RTA1"/>
    <property type="match status" value="1"/>
</dbReference>
<dbReference type="PANTHER" id="PTHR31465">
    <property type="entry name" value="PROTEIN RTA1-RELATED"/>
    <property type="match status" value="1"/>
</dbReference>
<accession>A0ABP0B0R6</accession>
<dbReference type="InterPro" id="IPR007568">
    <property type="entry name" value="RTA1"/>
</dbReference>
<comment type="caution">
    <text evidence="6">The sequence shown here is derived from an EMBL/GenBank/DDBJ whole genome shotgun (WGS) entry which is preliminary data.</text>
</comment>
<organism evidence="6 7">
    <name type="scientific">Sporothrix curviconia</name>
    <dbReference type="NCBI Taxonomy" id="1260050"/>
    <lineage>
        <taxon>Eukaryota</taxon>
        <taxon>Fungi</taxon>
        <taxon>Dikarya</taxon>
        <taxon>Ascomycota</taxon>
        <taxon>Pezizomycotina</taxon>
        <taxon>Sordariomycetes</taxon>
        <taxon>Sordariomycetidae</taxon>
        <taxon>Ophiostomatales</taxon>
        <taxon>Ophiostomataceae</taxon>
        <taxon>Sporothrix</taxon>
    </lineage>
</organism>
<protein>
    <recommendedName>
        <fullName evidence="8">RTA1 domain protein</fullName>
    </recommendedName>
</protein>
<keyword evidence="3 5" id="KW-1133">Transmembrane helix</keyword>
<proteinExistence type="predicted"/>
<keyword evidence="4 5" id="KW-0472">Membrane</keyword>
<evidence type="ECO:0000256" key="2">
    <source>
        <dbReference type="ARBA" id="ARBA00022692"/>
    </source>
</evidence>
<feature type="transmembrane region" description="Helical" evidence="5">
    <location>
        <begin position="41"/>
        <end position="59"/>
    </location>
</feature>
<evidence type="ECO:0000313" key="6">
    <source>
        <dbReference type="EMBL" id="CAK7213062.1"/>
    </source>
</evidence>
<evidence type="ECO:0000256" key="1">
    <source>
        <dbReference type="ARBA" id="ARBA00004141"/>
    </source>
</evidence>
<gene>
    <name evidence="6" type="ORF">SCUCBS95973_001673</name>
</gene>